<keyword evidence="2" id="KW-1185">Reference proteome</keyword>
<reference evidence="1 2" key="1">
    <citation type="journal article" date="2011" name="Cell">
        <title>The monarch butterfly genome yields insights into long-distance migration.</title>
        <authorList>
            <person name="Zhan S."/>
            <person name="Merlin C."/>
            <person name="Boore J.L."/>
            <person name="Reppert S.M."/>
        </authorList>
    </citation>
    <scope>NUCLEOTIDE SEQUENCE [LARGE SCALE GENOMIC DNA]</scope>
    <source>
        <strain evidence="1">F-2</strain>
    </source>
</reference>
<protein>
    <submittedName>
        <fullName evidence="1">Uncharacterized protein</fullName>
    </submittedName>
</protein>
<accession>A0A212F2B2</accession>
<dbReference type="AlphaFoldDB" id="A0A212F2B2"/>
<organism evidence="1 2">
    <name type="scientific">Danaus plexippus plexippus</name>
    <dbReference type="NCBI Taxonomy" id="278856"/>
    <lineage>
        <taxon>Eukaryota</taxon>
        <taxon>Metazoa</taxon>
        <taxon>Ecdysozoa</taxon>
        <taxon>Arthropoda</taxon>
        <taxon>Hexapoda</taxon>
        <taxon>Insecta</taxon>
        <taxon>Pterygota</taxon>
        <taxon>Neoptera</taxon>
        <taxon>Endopterygota</taxon>
        <taxon>Lepidoptera</taxon>
        <taxon>Glossata</taxon>
        <taxon>Ditrysia</taxon>
        <taxon>Papilionoidea</taxon>
        <taxon>Nymphalidae</taxon>
        <taxon>Danainae</taxon>
        <taxon>Danaini</taxon>
        <taxon>Danaina</taxon>
        <taxon>Danaus</taxon>
        <taxon>Danaus</taxon>
    </lineage>
</organism>
<gene>
    <name evidence="1" type="ORF">KGM_206176</name>
</gene>
<dbReference type="KEGG" id="dpl:KGM_206176"/>
<name>A0A212F2B2_DANPL</name>
<dbReference type="InParanoid" id="A0A212F2B2"/>
<dbReference type="Proteomes" id="UP000007151">
    <property type="component" value="Unassembled WGS sequence"/>
</dbReference>
<sequence length="125" mass="14006">MISLLFSLPNKSLVRSFRSLPTGSTNALSRLQLSSYYIFYHYLGDIKMLHFSGNPIISSPILCQHSARDTQLCHDSQQCLNLTTEITKTKQSKGQQLLDITRTHTTALHSNASKTVEHGTMAVIR</sequence>
<evidence type="ECO:0000313" key="2">
    <source>
        <dbReference type="Proteomes" id="UP000007151"/>
    </source>
</evidence>
<dbReference type="EMBL" id="AGBW02010777">
    <property type="protein sequence ID" value="OWR47864.1"/>
    <property type="molecule type" value="Genomic_DNA"/>
</dbReference>
<proteinExistence type="predicted"/>
<comment type="caution">
    <text evidence="1">The sequence shown here is derived from an EMBL/GenBank/DDBJ whole genome shotgun (WGS) entry which is preliminary data.</text>
</comment>
<evidence type="ECO:0000313" key="1">
    <source>
        <dbReference type="EMBL" id="OWR47864.1"/>
    </source>
</evidence>